<sequence length="432" mass="46685">MRTTMLRRTASAVAAATAAALVLAGCSTEGSKPAADGKIVLEIATFGDWGYAPYIEQWKAKHPDVTVEYETAGGGDDQREKLLNFLGQDSGLACVEALEVDWLGELKQFSDRFVDLADPELEDRWFDWKSEMATTDDGKVVGYGTDIGPQAVAYRADLFKAAGLPSDREAVAEYLGGADATWERFYEVGAEFTTKSDAAWFESVQGAYTAMINQVEHAYENEDGTPKDLAGSEVERIFRTVLRHGTEQKQSAGLAQWSSDWNASFKRNDTFAVVLAPSWMAGTIKGNAGEGFVGWDIANVFPGGGGNWGGSYLSVPAQCKHPEEAKDLAAYLTSAEVTLDQAVKNGGGTPSQVEAMNSPKLLPLTNPFFDNAPTGRIWADRAAAVKVVPFKGPNYKKVHDVVVAGLNRVDVDKSQSVDQSWAQVLSDLKSLN</sequence>
<dbReference type="SUPFAM" id="SSF53850">
    <property type="entry name" value="Periplasmic binding protein-like II"/>
    <property type="match status" value="1"/>
</dbReference>
<dbReference type="InterPro" id="IPR006059">
    <property type="entry name" value="SBP"/>
</dbReference>
<dbReference type="OrthoDB" id="3226017at2"/>
<dbReference type="PANTHER" id="PTHR43649">
    <property type="entry name" value="ARABINOSE-BINDING PROTEIN-RELATED"/>
    <property type="match status" value="1"/>
</dbReference>
<dbReference type="RefSeq" id="WP_123746925.1">
    <property type="nucleotide sequence ID" value="NZ_RJKM01000001.1"/>
</dbReference>
<feature type="signal peptide" evidence="1">
    <location>
        <begin position="1"/>
        <end position="24"/>
    </location>
</feature>
<dbReference type="EMBL" id="RJKM01000001">
    <property type="protein sequence ID" value="ROP41899.1"/>
    <property type="molecule type" value="Genomic_DNA"/>
</dbReference>
<accession>A0A3N1HHA4</accession>
<name>A0A3N1HHA4_9PSEU</name>
<protein>
    <submittedName>
        <fullName evidence="2">Cellobiose-binding protein</fullName>
    </submittedName>
</protein>
<dbReference type="AlphaFoldDB" id="A0A3N1HHA4"/>
<organism evidence="2 3">
    <name type="scientific">Saccharothrix texasensis</name>
    <dbReference type="NCBI Taxonomy" id="103734"/>
    <lineage>
        <taxon>Bacteria</taxon>
        <taxon>Bacillati</taxon>
        <taxon>Actinomycetota</taxon>
        <taxon>Actinomycetes</taxon>
        <taxon>Pseudonocardiales</taxon>
        <taxon>Pseudonocardiaceae</taxon>
        <taxon>Saccharothrix</taxon>
    </lineage>
</organism>
<dbReference type="PROSITE" id="PS51257">
    <property type="entry name" value="PROKAR_LIPOPROTEIN"/>
    <property type="match status" value="1"/>
</dbReference>
<keyword evidence="1" id="KW-0732">Signal</keyword>
<keyword evidence="3" id="KW-1185">Reference proteome</keyword>
<proteinExistence type="predicted"/>
<reference evidence="2 3" key="1">
    <citation type="submission" date="2018-11" db="EMBL/GenBank/DDBJ databases">
        <title>Sequencing the genomes of 1000 actinobacteria strains.</title>
        <authorList>
            <person name="Klenk H.-P."/>
        </authorList>
    </citation>
    <scope>NUCLEOTIDE SEQUENCE [LARGE SCALE GENOMIC DNA]</scope>
    <source>
        <strain evidence="2 3">DSM 44231</strain>
    </source>
</reference>
<evidence type="ECO:0000313" key="3">
    <source>
        <dbReference type="Proteomes" id="UP000268727"/>
    </source>
</evidence>
<dbReference type="Proteomes" id="UP000268727">
    <property type="component" value="Unassembled WGS sequence"/>
</dbReference>
<feature type="chain" id="PRO_5039253333" evidence="1">
    <location>
        <begin position="25"/>
        <end position="432"/>
    </location>
</feature>
<dbReference type="Pfam" id="PF13416">
    <property type="entry name" value="SBP_bac_8"/>
    <property type="match status" value="1"/>
</dbReference>
<dbReference type="InterPro" id="IPR050490">
    <property type="entry name" value="Bact_solute-bd_prot1"/>
</dbReference>
<evidence type="ECO:0000256" key="1">
    <source>
        <dbReference type="SAM" id="SignalP"/>
    </source>
</evidence>
<dbReference type="PANTHER" id="PTHR43649:SF32">
    <property type="entry name" value="SUGAR BINDING SECRETED PROTEIN"/>
    <property type="match status" value="1"/>
</dbReference>
<dbReference type="Gene3D" id="3.40.190.10">
    <property type="entry name" value="Periplasmic binding protein-like II"/>
    <property type="match status" value="1"/>
</dbReference>
<comment type="caution">
    <text evidence="2">The sequence shown here is derived from an EMBL/GenBank/DDBJ whole genome shotgun (WGS) entry which is preliminary data.</text>
</comment>
<evidence type="ECO:0000313" key="2">
    <source>
        <dbReference type="EMBL" id="ROP41899.1"/>
    </source>
</evidence>
<gene>
    <name evidence="2" type="ORF">EDD40_7381</name>
</gene>